<name>U7D527_9BACT</name>
<dbReference type="EC" id="4.1.2.50" evidence="3"/>
<evidence type="ECO:0000313" key="8">
    <source>
        <dbReference type="Proteomes" id="UP000017148"/>
    </source>
</evidence>
<evidence type="ECO:0000256" key="4">
    <source>
        <dbReference type="ARBA" id="ARBA00018141"/>
    </source>
</evidence>
<comment type="caution">
    <text evidence="7">The sequence shown here is derived from an EMBL/GenBank/DDBJ whole genome shotgun (WGS) entry which is preliminary data.</text>
</comment>
<dbReference type="InterPro" id="IPR007115">
    <property type="entry name" value="6-PTP_synth/QueD"/>
</dbReference>
<evidence type="ECO:0000256" key="5">
    <source>
        <dbReference type="ARBA" id="ARBA00031449"/>
    </source>
</evidence>
<dbReference type="PATRIC" id="fig|1313304.3.peg.2391"/>
<dbReference type="UniPathway" id="UPA00391"/>
<dbReference type="SUPFAM" id="SSF55620">
    <property type="entry name" value="Tetrahydrobiopterin biosynthesis enzymes-like"/>
    <property type="match status" value="1"/>
</dbReference>
<evidence type="ECO:0000256" key="6">
    <source>
        <dbReference type="ARBA" id="ARBA00048807"/>
    </source>
</evidence>
<dbReference type="GO" id="GO:0070497">
    <property type="term" value="F:6-carboxytetrahydropterin synthase activity"/>
    <property type="evidence" value="ECO:0007669"/>
    <property type="project" value="UniProtKB-EC"/>
</dbReference>
<dbReference type="OrthoDB" id="9804698at2"/>
<reference evidence="7 8" key="1">
    <citation type="journal article" date="2013" name="Environ. Microbiol.">
        <title>Genome analysis of Chitinivibrio alkaliphilus gen. nov., sp. nov., a novel extremely haloalkaliphilic anaerobic chitinolytic bacterium from the candidate phylum Termite Group 3.</title>
        <authorList>
            <person name="Sorokin D.Y."/>
            <person name="Gumerov V.M."/>
            <person name="Rakitin A.L."/>
            <person name="Beletsky A.V."/>
            <person name="Damste J.S."/>
            <person name="Muyzer G."/>
            <person name="Mardanov A.V."/>
            <person name="Ravin N.V."/>
        </authorList>
    </citation>
    <scope>NUCLEOTIDE SEQUENCE [LARGE SCALE GENOMIC DNA]</scope>
    <source>
        <strain evidence="7 8">ACht1</strain>
    </source>
</reference>
<dbReference type="AlphaFoldDB" id="U7D527"/>
<dbReference type="eggNOG" id="ENOG502Z9MS">
    <property type="taxonomic scope" value="Bacteria"/>
</dbReference>
<dbReference type="EMBL" id="ASJR01000051">
    <property type="protein sequence ID" value="ERP30671.1"/>
    <property type="molecule type" value="Genomic_DNA"/>
</dbReference>
<dbReference type="Pfam" id="PF01242">
    <property type="entry name" value="PTPS"/>
    <property type="match status" value="1"/>
</dbReference>
<evidence type="ECO:0000256" key="3">
    <source>
        <dbReference type="ARBA" id="ARBA00012982"/>
    </source>
</evidence>
<comment type="catalytic activity">
    <reaction evidence="6">
        <text>7,8-dihydroneopterin 3'-triphosphate + H2O = 6-carboxy-5,6,7,8-tetrahydropterin + triphosphate + acetaldehyde + 2 H(+)</text>
        <dbReference type="Rhea" id="RHEA:27966"/>
        <dbReference type="ChEBI" id="CHEBI:15343"/>
        <dbReference type="ChEBI" id="CHEBI:15377"/>
        <dbReference type="ChEBI" id="CHEBI:15378"/>
        <dbReference type="ChEBI" id="CHEBI:18036"/>
        <dbReference type="ChEBI" id="CHEBI:58462"/>
        <dbReference type="ChEBI" id="CHEBI:61032"/>
        <dbReference type="EC" id="4.1.2.50"/>
    </reaction>
</comment>
<evidence type="ECO:0000313" key="7">
    <source>
        <dbReference type="EMBL" id="ERP30671.1"/>
    </source>
</evidence>
<evidence type="ECO:0000256" key="1">
    <source>
        <dbReference type="ARBA" id="ARBA00005061"/>
    </source>
</evidence>
<comment type="similarity">
    <text evidence="2">Belongs to the PTPS family. QueD subfamily.</text>
</comment>
<protein>
    <recommendedName>
        <fullName evidence="4">6-carboxy-5,6,7,8-tetrahydropterin synthase</fullName>
        <ecNumber evidence="3">4.1.2.50</ecNumber>
    </recommendedName>
    <alternativeName>
        <fullName evidence="5">Queuosine biosynthesis protein QueD</fullName>
    </alternativeName>
</protein>
<dbReference type="Proteomes" id="UP000017148">
    <property type="component" value="Unassembled WGS sequence"/>
</dbReference>
<dbReference type="STRING" id="1313304.CALK_2530"/>
<proteinExistence type="inferred from homology"/>
<organism evidence="7 8">
    <name type="scientific">Chitinivibrio alkaliphilus ACht1</name>
    <dbReference type="NCBI Taxonomy" id="1313304"/>
    <lineage>
        <taxon>Bacteria</taxon>
        <taxon>Pseudomonadati</taxon>
        <taxon>Fibrobacterota</taxon>
        <taxon>Chitinivibrionia</taxon>
        <taxon>Chitinivibrionales</taxon>
        <taxon>Chitinivibrionaceae</taxon>
        <taxon>Chitinivibrio</taxon>
    </lineage>
</organism>
<evidence type="ECO:0000256" key="2">
    <source>
        <dbReference type="ARBA" id="ARBA00008900"/>
    </source>
</evidence>
<dbReference type="Gene3D" id="3.30.479.10">
    <property type="entry name" value="6-pyruvoyl tetrahydropterin synthase/QueD"/>
    <property type="match status" value="1"/>
</dbReference>
<accession>U7D527</accession>
<comment type="pathway">
    <text evidence="1">Purine metabolism; 7-cyano-7-deazaguanine biosynthesis.</text>
</comment>
<sequence length="163" mass="18776">MSHDTYRSIIKLDFQYAHRFMNYPGEASYLHGHSGYLTLEIEGKLNEHNYAYPVKEAQKLAWEVADNFHHGTIFQEGDPLFDLVLQGYDQTGMKGTTNRFGEPAKVLDHELIKSYPESRVSVSKGPSTCEWFCTVFYELLKDKLNIKRVQFRSSSLNCASLEL</sequence>
<keyword evidence="8" id="KW-1185">Reference proteome</keyword>
<dbReference type="RefSeq" id="WP_022637842.1">
    <property type="nucleotide sequence ID" value="NZ_ASJR01000051.1"/>
</dbReference>
<gene>
    <name evidence="7" type="ORF">CALK_2530</name>
</gene>
<dbReference type="InterPro" id="IPR038418">
    <property type="entry name" value="6-PTP_synth/QueD_sf"/>
</dbReference>